<keyword evidence="5 11" id="KW-0067">ATP-binding</keyword>
<dbReference type="OrthoDB" id="9762778at2"/>
<reference evidence="11 12" key="1">
    <citation type="submission" date="2018-09" db="EMBL/GenBank/DDBJ databases">
        <authorList>
            <person name="Postec A."/>
        </authorList>
    </citation>
    <scope>NUCLEOTIDE SEQUENCE [LARGE SCALE GENOMIC DNA]</scope>
    <source>
        <strain evidence="11">70B-A</strain>
    </source>
</reference>
<dbReference type="SUPFAM" id="SSF52540">
    <property type="entry name" value="P-loop containing nucleoside triphosphate hydrolases"/>
    <property type="match status" value="1"/>
</dbReference>
<evidence type="ECO:0000313" key="12">
    <source>
        <dbReference type="Proteomes" id="UP000279029"/>
    </source>
</evidence>
<dbReference type="InterPro" id="IPR003439">
    <property type="entry name" value="ABC_transporter-like_ATP-bd"/>
</dbReference>
<dbReference type="Gene3D" id="3.40.50.300">
    <property type="entry name" value="P-loop containing nucleotide triphosphate hydrolases"/>
    <property type="match status" value="1"/>
</dbReference>
<dbReference type="PROSITE" id="PS50893">
    <property type="entry name" value="ABC_TRANSPORTER_2"/>
    <property type="match status" value="1"/>
</dbReference>
<dbReference type="Pfam" id="PF00664">
    <property type="entry name" value="ABC_membrane"/>
    <property type="match status" value="1"/>
</dbReference>
<evidence type="ECO:0000313" key="11">
    <source>
        <dbReference type="EMBL" id="VDN48722.1"/>
    </source>
</evidence>
<evidence type="ECO:0000256" key="7">
    <source>
        <dbReference type="ARBA" id="ARBA00023136"/>
    </source>
</evidence>
<feature type="domain" description="ABC transporter" evidence="9">
    <location>
        <begin position="340"/>
        <end position="574"/>
    </location>
</feature>
<feature type="transmembrane region" description="Helical" evidence="8">
    <location>
        <begin position="141"/>
        <end position="157"/>
    </location>
</feature>
<dbReference type="InterPro" id="IPR036640">
    <property type="entry name" value="ABC1_TM_sf"/>
</dbReference>
<evidence type="ECO:0000256" key="4">
    <source>
        <dbReference type="ARBA" id="ARBA00022741"/>
    </source>
</evidence>
<feature type="transmembrane region" description="Helical" evidence="8">
    <location>
        <begin position="20"/>
        <end position="40"/>
    </location>
</feature>
<dbReference type="PANTHER" id="PTHR43394:SF1">
    <property type="entry name" value="ATP-BINDING CASSETTE SUB-FAMILY B MEMBER 10, MITOCHONDRIAL"/>
    <property type="match status" value="1"/>
</dbReference>
<dbReference type="GO" id="GO:0015421">
    <property type="term" value="F:ABC-type oligopeptide transporter activity"/>
    <property type="evidence" value="ECO:0007669"/>
    <property type="project" value="TreeGrafter"/>
</dbReference>
<dbReference type="SMART" id="SM00382">
    <property type="entry name" value="AAA"/>
    <property type="match status" value="1"/>
</dbReference>
<dbReference type="CDD" id="cd03251">
    <property type="entry name" value="ABCC_MsbA"/>
    <property type="match status" value="1"/>
</dbReference>
<keyword evidence="6 8" id="KW-1133">Transmembrane helix</keyword>
<dbReference type="Gene3D" id="1.20.1560.10">
    <property type="entry name" value="ABC transporter type 1, transmembrane domain"/>
    <property type="match status" value="1"/>
</dbReference>
<keyword evidence="3 8" id="KW-0812">Transmembrane</keyword>
<feature type="domain" description="ABC transmembrane type-1" evidence="10">
    <location>
        <begin position="22"/>
        <end position="306"/>
    </location>
</feature>
<sequence>MAGQQNYKKFISYYKPHKKLFILDMLSALVIAAIDLVYPMLSRQVLNDYLPTSDKTLRPFLIFIGALLLMYVVRSAFQFIVDYWGHILGVRMEYDMRKELFNHLQKLSFKYYDKTRTGHIMSRMINDLNEMTELAHHGPEDLFLSIIMLVGSFIAMLMIQWKLALAIYLFIPILVWFAIKQRTKMSNGFKEVKKSMAGINADLESSISGIRVAKSFANENYEIDKFDKGNMIFRGSKNIAYKTMAIFMLGMSFMTNSLHVVALGFGGFLIYKGEMSYTDLIAFTLYINNFLIPIRRLTSFVQQYESGMAGFERFMEIMATEPEIMDSENAIELKNIKGDIRFEDVVFSYNNHETVLDGINLEVTPGHTLAIVGPSGGGKTTLCHLIPRFYEVDGGRISIDGIDIRDVTMASLRTNIGLVSQDIFLFAGTVRENIQYGRTGASDEEIIEAAKNAEIHDFIMGLEEGYDTLVGERGLRLSGGQKQRISIARVFLKNPPILILDEATSALDNETELKVQQALEKLSKGRTSLVIAHRLSTIKNADEILVITENGIEEKGNHETLLNNNQLYSKLYHAQFKGYIPDEL</sequence>
<evidence type="ECO:0000259" key="9">
    <source>
        <dbReference type="PROSITE" id="PS50893"/>
    </source>
</evidence>
<evidence type="ECO:0000256" key="3">
    <source>
        <dbReference type="ARBA" id="ARBA00022692"/>
    </source>
</evidence>
<dbReference type="SUPFAM" id="SSF90123">
    <property type="entry name" value="ABC transporter transmembrane region"/>
    <property type="match status" value="1"/>
</dbReference>
<dbReference type="PANTHER" id="PTHR43394">
    <property type="entry name" value="ATP-DEPENDENT PERMEASE MDL1, MITOCHONDRIAL"/>
    <property type="match status" value="1"/>
</dbReference>
<dbReference type="CDD" id="cd18549">
    <property type="entry name" value="ABC_6TM_YwjA_like"/>
    <property type="match status" value="1"/>
</dbReference>
<keyword evidence="2" id="KW-0813">Transport</keyword>
<feature type="transmembrane region" description="Helical" evidence="8">
    <location>
        <begin position="244"/>
        <end position="271"/>
    </location>
</feature>
<proteinExistence type="predicted"/>
<dbReference type="InterPro" id="IPR003593">
    <property type="entry name" value="AAA+_ATPase"/>
</dbReference>
<dbReference type="GO" id="GO:0016887">
    <property type="term" value="F:ATP hydrolysis activity"/>
    <property type="evidence" value="ECO:0007669"/>
    <property type="project" value="InterPro"/>
</dbReference>
<evidence type="ECO:0000256" key="2">
    <source>
        <dbReference type="ARBA" id="ARBA00022448"/>
    </source>
</evidence>
<feature type="transmembrane region" description="Helical" evidence="8">
    <location>
        <begin position="60"/>
        <end position="81"/>
    </location>
</feature>
<dbReference type="InterPro" id="IPR039421">
    <property type="entry name" value="Type_1_exporter"/>
</dbReference>
<evidence type="ECO:0000256" key="1">
    <source>
        <dbReference type="ARBA" id="ARBA00004651"/>
    </source>
</evidence>
<keyword evidence="12" id="KW-1185">Reference proteome</keyword>
<dbReference type="FunFam" id="3.40.50.300:FF:000287">
    <property type="entry name" value="Multidrug ABC transporter ATP-binding protein"/>
    <property type="match status" value="1"/>
</dbReference>
<evidence type="ECO:0000256" key="8">
    <source>
        <dbReference type="SAM" id="Phobius"/>
    </source>
</evidence>
<evidence type="ECO:0000259" key="10">
    <source>
        <dbReference type="PROSITE" id="PS50929"/>
    </source>
</evidence>
<name>A0A3P7S228_9FIRM</name>
<dbReference type="GO" id="GO:0005886">
    <property type="term" value="C:plasma membrane"/>
    <property type="evidence" value="ECO:0007669"/>
    <property type="project" value="UniProtKB-SubCell"/>
</dbReference>
<evidence type="ECO:0000256" key="5">
    <source>
        <dbReference type="ARBA" id="ARBA00022840"/>
    </source>
</evidence>
<protein>
    <submittedName>
        <fullName evidence="11">Uncharacterized ABC transporter ATP-binding protein YwjA</fullName>
    </submittedName>
</protein>
<dbReference type="PROSITE" id="PS50929">
    <property type="entry name" value="ABC_TM1F"/>
    <property type="match status" value="1"/>
</dbReference>
<organism evidence="11 12">
    <name type="scientific">Petrocella atlantisensis</name>
    <dbReference type="NCBI Taxonomy" id="2173034"/>
    <lineage>
        <taxon>Bacteria</taxon>
        <taxon>Bacillati</taxon>
        <taxon>Bacillota</taxon>
        <taxon>Clostridia</taxon>
        <taxon>Lachnospirales</taxon>
        <taxon>Vallitaleaceae</taxon>
        <taxon>Petrocella</taxon>
    </lineage>
</organism>
<dbReference type="Pfam" id="PF00005">
    <property type="entry name" value="ABC_tran"/>
    <property type="match status" value="1"/>
</dbReference>
<dbReference type="KEGG" id="cbar:PATL70BA_2816"/>
<dbReference type="Proteomes" id="UP000279029">
    <property type="component" value="Chromosome"/>
</dbReference>
<dbReference type="InterPro" id="IPR027417">
    <property type="entry name" value="P-loop_NTPase"/>
</dbReference>
<dbReference type="EMBL" id="LR130778">
    <property type="protein sequence ID" value="VDN48722.1"/>
    <property type="molecule type" value="Genomic_DNA"/>
</dbReference>
<dbReference type="AlphaFoldDB" id="A0A3P7S228"/>
<dbReference type="PROSITE" id="PS00211">
    <property type="entry name" value="ABC_TRANSPORTER_1"/>
    <property type="match status" value="1"/>
</dbReference>
<keyword evidence="7 8" id="KW-0472">Membrane</keyword>
<dbReference type="RefSeq" id="WP_125137813.1">
    <property type="nucleotide sequence ID" value="NZ_LR130778.1"/>
</dbReference>
<gene>
    <name evidence="11" type="primary">ywjA</name>
    <name evidence="11" type="ORF">PATL70BA_2816</name>
</gene>
<dbReference type="GO" id="GO:0005524">
    <property type="term" value="F:ATP binding"/>
    <property type="evidence" value="ECO:0007669"/>
    <property type="project" value="UniProtKB-KW"/>
</dbReference>
<evidence type="ECO:0000256" key="6">
    <source>
        <dbReference type="ARBA" id="ARBA00022989"/>
    </source>
</evidence>
<comment type="subcellular location">
    <subcellularLocation>
        <location evidence="1">Cell membrane</location>
        <topology evidence="1">Multi-pass membrane protein</topology>
    </subcellularLocation>
</comment>
<feature type="transmembrane region" description="Helical" evidence="8">
    <location>
        <begin position="163"/>
        <end position="179"/>
    </location>
</feature>
<accession>A0A3P7S228</accession>
<dbReference type="InterPro" id="IPR011527">
    <property type="entry name" value="ABC1_TM_dom"/>
</dbReference>
<dbReference type="InterPro" id="IPR017871">
    <property type="entry name" value="ABC_transporter-like_CS"/>
</dbReference>
<keyword evidence="4" id="KW-0547">Nucleotide-binding</keyword>